<sequence>MADLNNIPSPILGNGQNHTIFSLQDQNGFSPQSQHETPLHTQDELSSNEQTPQNQDSRLLQLAPELVNAIADFLKPVDRVLFAQTCRSARAKLFEGPLTACRLSRNEYITYLTAQARALPDKWACEKCMVLHPVVDTDTPTSISKSSCPLSHHNPTRIGNLSWKQIPIKHHHIQLALKYTRLQHHGYDYYLKALLKPYYLKGTGMGTDVPLEIRYSAYPKIIKDDNGNLKFLLASNWRYSKDHKRILLHHLGYHQICPHLEWNYCNNCSKRFCDKSYHDSPCHTLYRATETVVEDRCKNQRIGACPRCPTDYSVQLMPEYLDLWVFQDFGSECSPIDLAWTTHCYNGPWGNSANWRKSGPTLYHEPGSVEKWFD</sequence>
<keyword evidence="2" id="KW-1185">Reference proteome</keyword>
<organism evidence="1 2">
    <name type="scientific">Hypoxylon rubiginosum</name>
    <dbReference type="NCBI Taxonomy" id="110542"/>
    <lineage>
        <taxon>Eukaryota</taxon>
        <taxon>Fungi</taxon>
        <taxon>Dikarya</taxon>
        <taxon>Ascomycota</taxon>
        <taxon>Pezizomycotina</taxon>
        <taxon>Sordariomycetes</taxon>
        <taxon>Xylariomycetidae</taxon>
        <taxon>Xylariales</taxon>
        <taxon>Hypoxylaceae</taxon>
        <taxon>Hypoxylon</taxon>
    </lineage>
</organism>
<protein>
    <submittedName>
        <fullName evidence="1">Uncharacterized protein</fullName>
    </submittedName>
</protein>
<accession>A0ACC0DIF6</accession>
<name>A0ACC0DIF6_9PEZI</name>
<evidence type="ECO:0000313" key="1">
    <source>
        <dbReference type="EMBL" id="KAI6092330.1"/>
    </source>
</evidence>
<proteinExistence type="predicted"/>
<comment type="caution">
    <text evidence="1">The sequence shown here is derived from an EMBL/GenBank/DDBJ whole genome shotgun (WGS) entry which is preliminary data.</text>
</comment>
<evidence type="ECO:0000313" key="2">
    <source>
        <dbReference type="Proteomes" id="UP001497680"/>
    </source>
</evidence>
<dbReference type="Proteomes" id="UP001497680">
    <property type="component" value="Unassembled WGS sequence"/>
</dbReference>
<dbReference type="EMBL" id="MU394284">
    <property type="protein sequence ID" value="KAI6092330.1"/>
    <property type="molecule type" value="Genomic_DNA"/>
</dbReference>
<gene>
    <name evidence="1" type="ORF">F4821DRAFT_279598</name>
</gene>
<reference evidence="1 2" key="1">
    <citation type="journal article" date="2022" name="New Phytol.">
        <title>Ecological generalism drives hyperdiversity of secondary metabolite gene clusters in xylarialean endophytes.</title>
        <authorList>
            <person name="Franco M.E.E."/>
            <person name="Wisecaver J.H."/>
            <person name="Arnold A.E."/>
            <person name="Ju Y.M."/>
            <person name="Slot J.C."/>
            <person name="Ahrendt S."/>
            <person name="Moore L.P."/>
            <person name="Eastman K.E."/>
            <person name="Scott K."/>
            <person name="Konkel Z."/>
            <person name="Mondo S.J."/>
            <person name="Kuo A."/>
            <person name="Hayes R.D."/>
            <person name="Haridas S."/>
            <person name="Andreopoulos B."/>
            <person name="Riley R."/>
            <person name="LaButti K."/>
            <person name="Pangilinan J."/>
            <person name="Lipzen A."/>
            <person name="Amirebrahimi M."/>
            <person name="Yan J."/>
            <person name="Adam C."/>
            <person name="Keymanesh K."/>
            <person name="Ng V."/>
            <person name="Louie K."/>
            <person name="Northen T."/>
            <person name="Drula E."/>
            <person name="Henrissat B."/>
            <person name="Hsieh H.M."/>
            <person name="Youens-Clark K."/>
            <person name="Lutzoni F."/>
            <person name="Miadlikowska J."/>
            <person name="Eastwood D.C."/>
            <person name="Hamelin R.C."/>
            <person name="Grigoriev I.V."/>
            <person name="U'Ren J.M."/>
        </authorList>
    </citation>
    <scope>NUCLEOTIDE SEQUENCE [LARGE SCALE GENOMIC DNA]</scope>
    <source>
        <strain evidence="1 2">ER1909</strain>
    </source>
</reference>